<protein>
    <submittedName>
        <fullName evidence="2">Uncharacterized protein</fullName>
    </submittedName>
</protein>
<sequence>MASKIEIKLGAISAWRRGMRETGSPDDNQPANPSSLTQEGTFDDRGGCQPPYHPTLSISASLRRACEPI</sequence>
<evidence type="ECO:0000313" key="3">
    <source>
        <dbReference type="Proteomes" id="UP000177258"/>
    </source>
</evidence>
<feature type="region of interest" description="Disordered" evidence="1">
    <location>
        <begin position="16"/>
        <end position="56"/>
    </location>
</feature>
<evidence type="ECO:0000256" key="1">
    <source>
        <dbReference type="SAM" id="MobiDB-lite"/>
    </source>
</evidence>
<accession>A0A1F5JXY2</accession>
<dbReference type="AlphaFoldDB" id="A0A1F5JXY2"/>
<gene>
    <name evidence="2" type="ORF">A3D83_00910</name>
</gene>
<name>A0A1F5JXY2_9BACT</name>
<feature type="compositionally biased region" description="Polar residues" evidence="1">
    <location>
        <begin position="25"/>
        <end position="40"/>
    </location>
</feature>
<dbReference type="Proteomes" id="UP000177258">
    <property type="component" value="Unassembled WGS sequence"/>
</dbReference>
<organism evidence="2 3">
    <name type="scientific">Candidatus Daviesbacteria bacterium RIFCSPHIGHO2_02_FULL_41_10</name>
    <dbReference type="NCBI Taxonomy" id="1797774"/>
    <lineage>
        <taxon>Bacteria</taxon>
        <taxon>Candidatus Daviesiibacteriota</taxon>
    </lineage>
</organism>
<reference evidence="2 3" key="1">
    <citation type="journal article" date="2016" name="Nat. Commun.">
        <title>Thousands of microbial genomes shed light on interconnected biogeochemical processes in an aquifer system.</title>
        <authorList>
            <person name="Anantharaman K."/>
            <person name="Brown C.T."/>
            <person name="Hug L.A."/>
            <person name="Sharon I."/>
            <person name="Castelle C.J."/>
            <person name="Probst A.J."/>
            <person name="Thomas B.C."/>
            <person name="Singh A."/>
            <person name="Wilkins M.J."/>
            <person name="Karaoz U."/>
            <person name="Brodie E.L."/>
            <person name="Williams K.H."/>
            <person name="Hubbard S.S."/>
            <person name="Banfield J.F."/>
        </authorList>
    </citation>
    <scope>NUCLEOTIDE SEQUENCE [LARGE SCALE GENOMIC DNA]</scope>
</reference>
<dbReference type="EMBL" id="MFDB01000008">
    <property type="protein sequence ID" value="OGE33512.1"/>
    <property type="molecule type" value="Genomic_DNA"/>
</dbReference>
<comment type="caution">
    <text evidence="2">The sequence shown here is derived from an EMBL/GenBank/DDBJ whole genome shotgun (WGS) entry which is preliminary data.</text>
</comment>
<evidence type="ECO:0000313" key="2">
    <source>
        <dbReference type="EMBL" id="OGE33512.1"/>
    </source>
</evidence>
<proteinExistence type="predicted"/>